<dbReference type="GO" id="GO:0003700">
    <property type="term" value="F:DNA-binding transcription factor activity"/>
    <property type="evidence" value="ECO:0007669"/>
    <property type="project" value="InterPro"/>
</dbReference>
<dbReference type="Proteomes" id="UP000248597">
    <property type="component" value="Unassembled WGS sequence"/>
</dbReference>
<dbReference type="InterPro" id="IPR001845">
    <property type="entry name" value="HTH_ArsR_DNA-bd_dom"/>
</dbReference>
<evidence type="ECO:0000259" key="1">
    <source>
        <dbReference type="PROSITE" id="PS50987"/>
    </source>
</evidence>
<sequence length="121" mass="13307">MVNYQASLDPVFHALADPTRRSIVGRLVRGPASVKDLAAPFDMGLPSFLKHLRVLEADGLILSEKTGRVRTCRMNGERLTAAESWLAEQRAIWEGRTDRLAAYVESQMVGNHDVGSDEDAG</sequence>
<dbReference type="PROSITE" id="PS50987">
    <property type="entry name" value="HTH_ARSR_2"/>
    <property type="match status" value="1"/>
</dbReference>
<feature type="domain" description="HTH arsR-type" evidence="1">
    <location>
        <begin position="1"/>
        <end position="94"/>
    </location>
</feature>
<comment type="caution">
    <text evidence="2">The sequence shown here is derived from an EMBL/GenBank/DDBJ whole genome shotgun (WGS) entry which is preliminary data.</text>
</comment>
<accession>A0A2W5KX96</accession>
<dbReference type="Gene3D" id="1.10.10.10">
    <property type="entry name" value="Winged helix-like DNA-binding domain superfamily/Winged helix DNA-binding domain"/>
    <property type="match status" value="1"/>
</dbReference>
<gene>
    <name evidence="2" type="ORF">DI569_11200</name>
</gene>
<dbReference type="InterPro" id="IPR036390">
    <property type="entry name" value="WH_DNA-bd_sf"/>
</dbReference>
<evidence type="ECO:0000313" key="3">
    <source>
        <dbReference type="Proteomes" id="UP000248597"/>
    </source>
</evidence>
<organism evidence="2 3">
    <name type="scientific">Sphingopyxis macrogoltabida</name>
    <name type="common">Sphingomonas macrogoltabidus</name>
    <dbReference type="NCBI Taxonomy" id="33050"/>
    <lineage>
        <taxon>Bacteria</taxon>
        <taxon>Pseudomonadati</taxon>
        <taxon>Pseudomonadota</taxon>
        <taxon>Alphaproteobacteria</taxon>
        <taxon>Sphingomonadales</taxon>
        <taxon>Sphingomonadaceae</taxon>
        <taxon>Sphingopyxis</taxon>
    </lineage>
</organism>
<dbReference type="NCBIfam" id="NF033788">
    <property type="entry name" value="HTH_metalloreg"/>
    <property type="match status" value="1"/>
</dbReference>
<dbReference type="PANTHER" id="PTHR38600:SF2">
    <property type="entry name" value="SLL0088 PROTEIN"/>
    <property type="match status" value="1"/>
</dbReference>
<dbReference type="PANTHER" id="PTHR38600">
    <property type="entry name" value="TRANSCRIPTIONAL REGULATORY PROTEIN"/>
    <property type="match status" value="1"/>
</dbReference>
<dbReference type="SMART" id="SM00418">
    <property type="entry name" value="HTH_ARSR"/>
    <property type="match status" value="1"/>
</dbReference>
<reference evidence="2 3" key="1">
    <citation type="submission" date="2017-08" db="EMBL/GenBank/DDBJ databases">
        <title>Infants hospitalized years apart are colonized by the same room-sourced microbial strains.</title>
        <authorList>
            <person name="Brooks B."/>
            <person name="Olm M.R."/>
            <person name="Firek B.A."/>
            <person name="Baker R."/>
            <person name="Thomas B.C."/>
            <person name="Morowitz M.J."/>
            <person name="Banfield J.F."/>
        </authorList>
    </citation>
    <scope>NUCLEOTIDE SEQUENCE [LARGE SCALE GENOMIC DNA]</scope>
    <source>
        <strain evidence="2">S2_005_003_R2_47</strain>
    </source>
</reference>
<protein>
    <submittedName>
        <fullName evidence="2">Transcriptional regulator</fullName>
    </submittedName>
</protein>
<name>A0A2W5KX96_SPHMC</name>
<dbReference type="Pfam" id="PF12840">
    <property type="entry name" value="HTH_20"/>
    <property type="match status" value="1"/>
</dbReference>
<dbReference type="CDD" id="cd00090">
    <property type="entry name" value="HTH_ARSR"/>
    <property type="match status" value="1"/>
</dbReference>
<dbReference type="PRINTS" id="PR00778">
    <property type="entry name" value="HTHARSR"/>
</dbReference>
<dbReference type="InterPro" id="IPR036388">
    <property type="entry name" value="WH-like_DNA-bd_sf"/>
</dbReference>
<dbReference type="EMBL" id="QFPJ01000026">
    <property type="protein sequence ID" value="PZQ21641.1"/>
    <property type="molecule type" value="Genomic_DNA"/>
</dbReference>
<dbReference type="AlphaFoldDB" id="A0A2W5KX96"/>
<proteinExistence type="predicted"/>
<dbReference type="InterPro" id="IPR011991">
    <property type="entry name" value="ArsR-like_HTH"/>
</dbReference>
<evidence type="ECO:0000313" key="2">
    <source>
        <dbReference type="EMBL" id="PZQ21641.1"/>
    </source>
</evidence>
<dbReference type="SUPFAM" id="SSF46785">
    <property type="entry name" value="Winged helix' DNA-binding domain"/>
    <property type="match status" value="1"/>
</dbReference>